<dbReference type="GO" id="GO:0003735">
    <property type="term" value="F:structural constituent of ribosome"/>
    <property type="evidence" value="ECO:0007669"/>
    <property type="project" value="InterPro"/>
</dbReference>
<dbReference type="NCBIfam" id="TIGR00166">
    <property type="entry name" value="S6"/>
    <property type="match status" value="1"/>
</dbReference>
<protein>
    <recommendedName>
        <fullName evidence="3 4">Small ribosomal subunit protein bS6</fullName>
    </recommendedName>
</protein>
<evidence type="ECO:0000256" key="4">
    <source>
        <dbReference type="HAMAP-Rule" id="MF_00360"/>
    </source>
</evidence>
<reference evidence="6 7" key="1">
    <citation type="submission" date="2019-01" db="EMBL/GenBank/DDBJ databases">
        <authorList>
            <consortium name="Pathogen Informatics"/>
        </authorList>
    </citation>
    <scope>NUCLEOTIDE SEQUENCE [LARGE SCALE GENOMIC DNA]</scope>
    <source>
        <strain evidence="6 7">NCTC10181</strain>
    </source>
</reference>
<dbReference type="KEGG" id="mcit:NCTC10181_00102"/>
<evidence type="ECO:0000256" key="1">
    <source>
        <dbReference type="ARBA" id="ARBA00009512"/>
    </source>
</evidence>
<dbReference type="Pfam" id="PF01250">
    <property type="entry name" value="Ribosomal_S6"/>
    <property type="match status" value="1"/>
</dbReference>
<evidence type="ECO:0000256" key="2">
    <source>
        <dbReference type="ARBA" id="ARBA00035104"/>
    </source>
</evidence>
<evidence type="ECO:0000256" key="5">
    <source>
        <dbReference type="SAM" id="MobiDB-lite"/>
    </source>
</evidence>
<dbReference type="HAMAP" id="MF_00360">
    <property type="entry name" value="Ribosomal_bS6"/>
    <property type="match status" value="1"/>
</dbReference>
<dbReference type="GO" id="GO:0006412">
    <property type="term" value="P:translation"/>
    <property type="evidence" value="ECO:0007669"/>
    <property type="project" value="UniProtKB-UniRule"/>
</dbReference>
<dbReference type="SUPFAM" id="SSF54995">
    <property type="entry name" value="Ribosomal protein S6"/>
    <property type="match status" value="1"/>
</dbReference>
<dbReference type="InterPro" id="IPR020814">
    <property type="entry name" value="Ribosomal_S6_plastid/chlpt"/>
</dbReference>
<dbReference type="AlphaFoldDB" id="A0A449B0Z2"/>
<dbReference type="GO" id="GO:1990904">
    <property type="term" value="C:ribonucleoprotein complex"/>
    <property type="evidence" value="ECO:0007669"/>
    <property type="project" value="UniProtKB-KW"/>
</dbReference>
<dbReference type="Gene3D" id="3.30.70.60">
    <property type="match status" value="1"/>
</dbReference>
<evidence type="ECO:0000256" key="3">
    <source>
        <dbReference type="ARBA" id="ARBA00035294"/>
    </source>
</evidence>
<dbReference type="InterPro" id="IPR000529">
    <property type="entry name" value="Ribosomal_bS6"/>
</dbReference>
<feature type="region of interest" description="Disordered" evidence="5">
    <location>
        <begin position="96"/>
        <end position="138"/>
    </location>
</feature>
<keyword evidence="4" id="KW-0687">Ribonucleoprotein</keyword>
<dbReference type="OrthoDB" id="9812702at2"/>
<keyword evidence="4" id="KW-0699">rRNA-binding</keyword>
<proteinExistence type="inferred from homology"/>
<dbReference type="InterPro" id="IPR035980">
    <property type="entry name" value="Ribosomal_bS6_sf"/>
</dbReference>
<keyword evidence="4 6" id="KW-0689">Ribosomal protein</keyword>
<dbReference type="EMBL" id="LR215036">
    <property type="protein sequence ID" value="VEU74267.1"/>
    <property type="molecule type" value="Genomic_DNA"/>
</dbReference>
<organism evidence="6 7">
    <name type="scientific">Mycoplasmopsis citelli</name>
    <dbReference type="NCBI Taxonomy" id="171281"/>
    <lineage>
        <taxon>Bacteria</taxon>
        <taxon>Bacillati</taxon>
        <taxon>Mycoplasmatota</taxon>
        <taxon>Mycoplasmoidales</taxon>
        <taxon>Metamycoplasmataceae</taxon>
        <taxon>Mycoplasmopsis</taxon>
    </lineage>
</organism>
<gene>
    <name evidence="4 6" type="primary">rpsF</name>
    <name evidence="6" type="ORF">NCTC10181_00102</name>
</gene>
<comment type="function">
    <text evidence="2 4">Binds together with bS18 to 16S ribosomal RNA.</text>
</comment>
<keyword evidence="4" id="KW-0694">RNA-binding</keyword>
<evidence type="ECO:0000313" key="7">
    <source>
        <dbReference type="Proteomes" id="UP000290985"/>
    </source>
</evidence>
<accession>A0A449B0Z2</accession>
<feature type="compositionally biased region" description="Basic and acidic residues" evidence="5">
    <location>
        <begin position="96"/>
        <end position="109"/>
    </location>
</feature>
<name>A0A449B0Z2_9BACT</name>
<dbReference type="GO" id="GO:0019843">
    <property type="term" value="F:rRNA binding"/>
    <property type="evidence" value="ECO:0007669"/>
    <property type="project" value="UniProtKB-UniRule"/>
</dbReference>
<keyword evidence="7" id="KW-1185">Reference proteome</keyword>
<evidence type="ECO:0000313" key="6">
    <source>
        <dbReference type="EMBL" id="VEU74267.1"/>
    </source>
</evidence>
<dbReference type="InterPro" id="IPR014717">
    <property type="entry name" value="Transl_elong_EF1B/ribsomal_bS6"/>
</dbReference>
<sequence>MSKYEIMIIVDPKADLALAQKLLKEVFGKNVEKAQKLERTELAYKINNAQHAQYLLAEVQSEPSLIAEFTRKANIVKEIWRYLVLNLDTERGYGKEFKNVGKNKVDPRVTKNPKGDIPLSEEPKKRVYKTVKTPTSKE</sequence>
<comment type="similarity">
    <text evidence="1 4">Belongs to the bacterial ribosomal protein bS6 family.</text>
</comment>
<dbReference type="CDD" id="cd00473">
    <property type="entry name" value="bS6"/>
    <property type="match status" value="1"/>
</dbReference>
<dbReference type="GO" id="GO:0005840">
    <property type="term" value="C:ribosome"/>
    <property type="evidence" value="ECO:0007669"/>
    <property type="project" value="UniProtKB-KW"/>
</dbReference>
<dbReference type="RefSeq" id="WP_129725111.1">
    <property type="nucleotide sequence ID" value="NZ_CP101807.1"/>
</dbReference>
<dbReference type="Proteomes" id="UP000290985">
    <property type="component" value="Chromosome"/>
</dbReference>